<dbReference type="NCBIfam" id="TIGR02300">
    <property type="entry name" value="FYDLN_acid"/>
    <property type="match status" value="1"/>
</dbReference>
<proteinExistence type="predicted"/>
<accession>A0ABY4W3Q8</accession>
<dbReference type="Proteomes" id="UP001056291">
    <property type="component" value="Chromosome"/>
</dbReference>
<gene>
    <name evidence="2" type="ORF">NBZ79_00505</name>
</gene>
<reference evidence="2" key="1">
    <citation type="submission" date="2022-06" db="EMBL/GenBank/DDBJ databases">
        <title>Sneathiella actinostolidae sp. nov., isolated from a sea anemonein the Western Pacific Ocean.</title>
        <authorList>
            <person name="Wei M.J."/>
        </authorList>
    </citation>
    <scope>NUCLEOTIDE SEQUENCE</scope>
    <source>
        <strain evidence="2">PHK-P5</strain>
    </source>
</reference>
<evidence type="ECO:0000256" key="1">
    <source>
        <dbReference type="SAM" id="MobiDB-lite"/>
    </source>
</evidence>
<dbReference type="Pfam" id="PF09538">
    <property type="entry name" value="FYDLN_acid"/>
    <property type="match status" value="1"/>
</dbReference>
<organism evidence="2 3">
    <name type="scientific">Sneathiella marina</name>
    <dbReference type="NCBI Taxonomy" id="2950108"/>
    <lineage>
        <taxon>Bacteria</taxon>
        <taxon>Pseudomonadati</taxon>
        <taxon>Pseudomonadota</taxon>
        <taxon>Alphaproteobacteria</taxon>
        <taxon>Sneathiellales</taxon>
        <taxon>Sneathiellaceae</taxon>
        <taxon>Sneathiella</taxon>
    </lineage>
</organism>
<sequence>MANPKWGEKHRCSSCTKPFYDMKKDPIVCPVCGAENVPERLLKPRRNAGPSAAEKKAIAAAAAKRKEELANKTESDTDLIDPDTVDLPDDDEEDDDLSGVVIAPKGDDET</sequence>
<evidence type="ECO:0000313" key="2">
    <source>
        <dbReference type="EMBL" id="USG61456.1"/>
    </source>
</evidence>
<dbReference type="EMBL" id="CP098747">
    <property type="protein sequence ID" value="USG61456.1"/>
    <property type="molecule type" value="Genomic_DNA"/>
</dbReference>
<evidence type="ECO:0000313" key="3">
    <source>
        <dbReference type="Proteomes" id="UP001056291"/>
    </source>
</evidence>
<keyword evidence="3" id="KW-1185">Reference proteome</keyword>
<dbReference type="InterPro" id="IPR012644">
    <property type="entry name" value="CHP02300_FYDLN_acid"/>
</dbReference>
<name>A0ABY4W3Q8_9PROT</name>
<dbReference type="RefSeq" id="WP_251934498.1">
    <property type="nucleotide sequence ID" value="NZ_CP098747.1"/>
</dbReference>
<protein>
    <submittedName>
        <fullName evidence="2">TIGR02300 family protein</fullName>
    </submittedName>
</protein>
<feature type="compositionally biased region" description="Acidic residues" evidence="1">
    <location>
        <begin position="76"/>
        <end position="97"/>
    </location>
</feature>
<feature type="compositionally biased region" description="Basic and acidic residues" evidence="1">
    <location>
        <begin position="65"/>
        <end position="75"/>
    </location>
</feature>
<feature type="region of interest" description="Disordered" evidence="1">
    <location>
        <begin position="65"/>
        <end position="110"/>
    </location>
</feature>